<dbReference type="Proteomes" id="UP000054928">
    <property type="component" value="Unassembled WGS sequence"/>
</dbReference>
<dbReference type="AlphaFoldDB" id="A0A0P1A7I2"/>
<name>A0A0P1A7I2_PLAHL</name>
<reference evidence="2" key="1">
    <citation type="submission" date="2014-09" db="EMBL/GenBank/DDBJ databases">
        <authorList>
            <person name="Sharma Rahul"/>
            <person name="Thines Marco"/>
        </authorList>
    </citation>
    <scope>NUCLEOTIDE SEQUENCE [LARGE SCALE GENOMIC DNA]</scope>
</reference>
<dbReference type="GeneID" id="59052764"/>
<organism evidence="1 2">
    <name type="scientific">Plasmopara halstedii</name>
    <name type="common">Downy mildew of sunflower</name>
    <dbReference type="NCBI Taxonomy" id="4781"/>
    <lineage>
        <taxon>Eukaryota</taxon>
        <taxon>Sar</taxon>
        <taxon>Stramenopiles</taxon>
        <taxon>Oomycota</taxon>
        <taxon>Peronosporomycetes</taxon>
        <taxon>Peronosporales</taxon>
        <taxon>Peronosporaceae</taxon>
        <taxon>Plasmopara</taxon>
    </lineage>
</organism>
<accession>A0A0P1A7I2</accession>
<evidence type="ECO:0000313" key="1">
    <source>
        <dbReference type="EMBL" id="CEG36389.1"/>
    </source>
</evidence>
<keyword evidence="2" id="KW-1185">Reference proteome</keyword>
<protein>
    <submittedName>
        <fullName evidence="1">Uncharacterized protein</fullName>
    </submittedName>
</protein>
<evidence type="ECO:0000313" key="2">
    <source>
        <dbReference type="Proteomes" id="UP000054928"/>
    </source>
</evidence>
<dbReference type="RefSeq" id="XP_036262999.1">
    <property type="nucleotide sequence ID" value="XM_036407238.1"/>
</dbReference>
<sequence length="68" mass="7389">MAPSITDIHAGTVLRFLEHCLQSFCPSCCKVVGFSGVFQHEVDQTRLRQVANSRAGGGHLLGQHRNIG</sequence>
<dbReference type="EMBL" id="CCYD01000201">
    <property type="protein sequence ID" value="CEG36389.1"/>
    <property type="molecule type" value="Genomic_DNA"/>
</dbReference>
<proteinExistence type="predicted"/>